<evidence type="ECO:0000313" key="4">
    <source>
        <dbReference type="Proteomes" id="UP000057737"/>
    </source>
</evidence>
<dbReference type="PROSITE" id="PS00455">
    <property type="entry name" value="AMP_BINDING"/>
    <property type="match status" value="1"/>
</dbReference>
<feature type="domain" description="AMP-binding enzyme C-terminal" evidence="2">
    <location>
        <begin position="419"/>
        <end position="496"/>
    </location>
</feature>
<comment type="caution">
    <text evidence="3">The sequence shown here is derived from an EMBL/GenBank/DDBJ whole genome shotgun (WGS) entry which is preliminary data.</text>
</comment>
<dbReference type="Proteomes" id="UP000057737">
    <property type="component" value="Unassembled WGS sequence"/>
</dbReference>
<feature type="domain" description="AMP-dependent synthetase/ligase" evidence="1">
    <location>
        <begin position="6"/>
        <end position="355"/>
    </location>
</feature>
<dbReference type="SUPFAM" id="SSF56801">
    <property type="entry name" value="Acetyl-CoA synthetase-like"/>
    <property type="match status" value="1"/>
</dbReference>
<name>A0A125Q6N9_9BRAD</name>
<dbReference type="PANTHER" id="PTHR43767:SF7">
    <property type="entry name" value="MEDIUM_LONG-CHAIN-FATTY-ACID--COA LIGASE FADD8"/>
    <property type="match status" value="1"/>
</dbReference>
<dbReference type="InterPro" id="IPR045851">
    <property type="entry name" value="AMP-bd_C_sf"/>
</dbReference>
<dbReference type="PANTHER" id="PTHR43767">
    <property type="entry name" value="LONG-CHAIN-FATTY-ACID--COA LIGASE"/>
    <property type="match status" value="1"/>
</dbReference>
<dbReference type="GO" id="GO:0016877">
    <property type="term" value="F:ligase activity, forming carbon-sulfur bonds"/>
    <property type="evidence" value="ECO:0007669"/>
    <property type="project" value="UniProtKB-ARBA"/>
</dbReference>
<dbReference type="AlphaFoldDB" id="A0A125Q6N9"/>
<dbReference type="InterPro" id="IPR050237">
    <property type="entry name" value="ATP-dep_AMP-bd_enzyme"/>
</dbReference>
<dbReference type="InterPro" id="IPR025110">
    <property type="entry name" value="AMP-bd_C"/>
</dbReference>
<sequence length="526" mass="58706">MFVGTWAKETPDKLALVSAASGNGVTYREINDRSNQLAQCLYRHGIRRNDRVAMFMENNLRFMEIVWAALRSGLDVVSINRYATLDEVSYILNDSGAKALITSFARRDLAGLIPNQERSARVYLMCDGVVDGWDSYEDALSDNVPLPLTNEWMGRIMSYTSGTTGRPKGVVRREADLRINDPRPDAIHLSRSYRMDENTVYLSPAPLYHGAPIRFARTVQSVGGTVVMMEKFDALESLSLIERYRVTHSQWVPTMFVRMLRLPEPQRKQFDYSSHRIAIHAAAPCPVEVKRSMIDWWGPIIYEYYGATDSAGTSTEIAPDEWLAHPGSVGRAPPTLHICDEQGRELPNGEIGLIYGEANGSIYYWNDPEKTRSAQNPLNPNLMTTGDVGYLDQERYLYLTDRKAFTIISGGVNIYPQAIEDVIIQHSEVADVAVIGVPNDEMGEEAKAVVQLNEGTLPSLAIAKEILSFAGERLAAYMVPKSVDFVDALPRLPTGKLYKKALRDKYWAGRTLTGAVGGALRQVKES</sequence>
<dbReference type="OrthoDB" id="9803968at2"/>
<evidence type="ECO:0000313" key="3">
    <source>
        <dbReference type="EMBL" id="KWV48517.1"/>
    </source>
</evidence>
<reference evidence="3 4" key="1">
    <citation type="submission" date="2015-11" db="EMBL/GenBank/DDBJ databases">
        <title>Draft Genome Sequence of the Strain BR 10303 (Bradyrhizobium sp.) isolated from nodules of Centrolobium paraense.</title>
        <authorList>
            <person name="Zelli J.E."/>
            <person name="Simoes-Araujo J.L."/>
            <person name="Barauna A.C."/>
            <person name="Silva K."/>
        </authorList>
    </citation>
    <scope>NUCLEOTIDE SEQUENCE [LARGE SCALE GENOMIC DNA]</scope>
    <source>
        <strain evidence="3 4">BR 10303</strain>
    </source>
</reference>
<dbReference type="InterPro" id="IPR000873">
    <property type="entry name" value="AMP-dep_synth/lig_dom"/>
</dbReference>
<dbReference type="Pfam" id="PF13193">
    <property type="entry name" value="AMP-binding_C"/>
    <property type="match status" value="1"/>
</dbReference>
<gene>
    <name evidence="3" type="ORF">AS156_18800</name>
</gene>
<evidence type="ECO:0000259" key="2">
    <source>
        <dbReference type="Pfam" id="PF13193"/>
    </source>
</evidence>
<organism evidence="3 4">
    <name type="scientific">Bradyrhizobium macuxiense</name>
    <dbReference type="NCBI Taxonomy" id="1755647"/>
    <lineage>
        <taxon>Bacteria</taxon>
        <taxon>Pseudomonadati</taxon>
        <taxon>Pseudomonadota</taxon>
        <taxon>Alphaproteobacteria</taxon>
        <taxon>Hyphomicrobiales</taxon>
        <taxon>Nitrobacteraceae</taxon>
        <taxon>Bradyrhizobium</taxon>
    </lineage>
</organism>
<dbReference type="InterPro" id="IPR020845">
    <property type="entry name" value="AMP-binding_CS"/>
</dbReference>
<dbReference type="EMBL" id="LNCU01000107">
    <property type="protein sequence ID" value="KWV48517.1"/>
    <property type="molecule type" value="Genomic_DNA"/>
</dbReference>
<dbReference type="Gene3D" id="3.30.300.30">
    <property type="match status" value="1"/>
</dbReference>
<keyword evidence="4" id="KW-1185">Reference proteome</keyword>
<dbReference type="InterPro" id="IPR042099">
    <property type="entry name" value="ANL_N_sf"/>
</dbReference>
<proteinExistence type="predicted"/>
<evidence type="ECO:0000259" key="1">
    <source>
        <dbReference type="Pfam" id="PF00501"/>
    </source>
</evidence>
<dbReference type="RefSeq" id="WP_066513545.1">
    <property type="nucleotide sequence ID" value="NZ_LNCU01000107.1"/>
</dbReference>
<protein>
    <submittedName>
        <fullName evidence="3">Acyl-CoA synthetase</fullName>
    </submittedName>
</protein>
<dbReference type="Gene3D" id="3.40.50.12780">
    <property type="entry name" value="N-terminal domain of ligase-like"/>
    <property type="match status" value="1"/>
</dbReference>
<accession>A0A125Q6N9</accession>
<dbReference type="Pfam" id="PF00501">
    <property type="entry name" value="AMP-binding"/>
    <property type="match status" value="1"/>
</dbReference>